<dbReference type="GO" id="GO:0005829">
    <property type="term" value="C:cytosol"/>
    <property type="evidence" value="ECO:0007669"/>
    <property type="project" value="TreeGrafter"/>
</dbReference>
<sequence length="306" mass="34521">MNFIAIDFETANEKRDSACSIGLTVVKNNQIIEQKYYLIKPNELRFTPINISIHGIRASDVKNAKTFDQLWPELLPYFTNNIIMAHNAAFDLSLLRHTLDAYHIPYPNCRYGCTMILSRNFFPHLENAKLNTVNHHLGLEFNHHHASADAHACANIVLKMQEELQCADLEELCQMAGLKLGTLHDAGYIPAKKLKKTVTSKRNFTPSPLPFISSKSDVFKHKTVVFTGTLKSMSRLSAIQLISQLGGTVGSSVTRKTDFLIVSHPAVYELQPHEMSTKLKKAIELIYKGQAIQILNESEFLEQLTK</sequence>
<dbReference type="PANTHER" id="PTHR30231:SF42">
    <property type="entry name" value="EXONUCLEASE"/>
    <property type="match status" value="1"/>
</dbReference>
<evidence type="ECO:0000256" key="1">
    <source>
        <dbReference type="ARBA" id="ARBA00022839"/>
    </source>
</evidence>
<dbReference type="CDD" id="cd06130">
    <property type="entry name" value="DNA_pol_III_epsilon_like"/>
    <property type="match status" value="1"/>
</dbReference>
<dbReference type="InterPro" id="IPR013520">
    <property type="entry name" value="Ribonucl_H"/>
</dbReference>
<dbReference type="PANTHER" id="PTHR30231">
    <property type="entry name" value="DNA POLYMERASE III SUBUNIT EPSILON"/>
    <property type="match status" value="1"/>
</dbReference>
<gene>
    <name evidence="2" type="ORF">GMA64_00440</name>
</gene>
<dbReference type="GO" id="GO:0008408">
    <property type="term" value="F:3'-5' exonuclease activity"/>
    <property type="evidence" value="ECO:0007669"/>
    <property type="project" value="TreeGrafter"/>
</dbReference>
<dbReference type="RefSeq" id="WP_129821283.1">
    <property type="nucleotide sequence ID" value="NZ_RCYV01000003.1"/>
</dbReference>
<organism evidence="2">
    <name type="scientific">Turicibacter sanguinis</name>
    <dbReference type="NCBI Taxonomy" id="154288"/>
    <lineage>
        <taxon>Bacteria</taxon>
        <taxon>Bacillati</taxon>
        <taxon>Bacillota</taxon>
        <taxon>Erysipelotrichia</taxon>
        <taxon>Erysipelotrichales</taxon>
        <taxon>Turicibacteraceae</taxon>
        <taxon>Turicibacter</taxon>
    </lineage>
</organism>
<dbReference type="Gene3D" id="3.30.420.10">
    <property type="entry name" value="Ribonuclease H-like superfamily/Ribonuclease H"/>
    <property type="match status" value="1"/>
</dbReference>
<dbReference type="InterPro" id="IPR036397">
    <property type="entry name" value="RNaseH_sf"/>
</dbReference>
<dbReference type="Pfam" id="PF00533">
    <property type="entry name" value="BRCT"/>
    <property type="match status" value="1"/>
</dbReference>
<dbReference type="Gene3D" id="3.40.50.10190">
    <property type="entry name" value="BRCT domain"/>
    <property type="match status" value="1"/>
</dbReference>
<dbReference type="SMART" id="SM00292">
    <property type="entry name" value="BRCT"/>
    <property type="match status" value="1"/>
</dbReference>
<comment type="caution">
    <text evidence="2">The sequence shown here is derived from an EMBL/GenBank/DDBJ whole genome shotgun (WGS) entry which is preliminary data.</text>
</comment>
<dbReference type="SUPFAM" id="SSF53098">
    <property type="entry name" value="Ribonuclease H-like"/>
    <property type="match status" value="1"/>
</dbReference>
<dbReference type="SUPFAM" id="SSF52113">
    <property type="entry name" value="BRCT domain"/>
    <property type="match status" value="1"/>
</dbReference>
<dbReference type="AlphaFoldDB" id="A0A6I3N820"/>
<keyword evidence="1" id="KW-0378">Hydrolase</keyword>
<protein>
    <submittedName>
        <fullName evidence="2">DNA polymerase III subunit epsilon</fullName>
    </submittedName>
</protein>
<dbReference type="PROSITE" id="PS50172">
    <property type="entry name" value="BRCT"/>
    <property type="match status" value="1"/>
</dbReference>
<dbReference type="InterPro" id="IPR001357">
    <property type="entry name" value="BRCT_dom"/>
</dbReference>
<dbReference type="FunFam" id="3.30.420.10:FF:000045">
    <property type="entry name" value="3'-5' exonuclease DinG"/>
    <property type="match status" value="1"/>
</dbReference>
<accession>A0A6I3N820</accession>
<dbReference type="SMART" id="SM00479">
    <property type="entry name" value="EXOIII"/>
    <property type="match status" value="1"/>
</dbReference>
<dbReference type="CDD" id="cd17748">
    <property type="entry name" value="BRCT_DNA_ligase_like"/>
    <property type="match status" value="1"/>
</dbReference>
<reference evidence="2" key="1">
    <citation type="journal article" date="2019" name="Nat. Med.">
        <title>A library of human gut bacterial isolates paired with longitudinal multiomics data enables mechanistic microbiome research.</title>
        <authorList>
            <person name="Poyet M."/>
            <person name="Groussin M."/>
            <person name="Gibbons S.M."/>
            <person name="Avila-Pacheco J."/>
            <person name="Jiang X."/>
            <person name="Kearney S.M."/>
            <person name="Perrotta A.R."/>
            <person name="Berdy B."/>
            <person name="Zhao S."/>
            <person name="Lieberman T.D."/>
            <person name="Swanson P.K."/>
            <person name="Smith M."/>
            <person name="Roesemann S."/>
            <person name="Alexander J.E."/>
            <person name="Rich S.A."/>
            <person name="Livny J."/>
            <person name="Vlamakis H."/>
            <person name="Clish C."/>
            <person name="Bullock K."/>
            <person name="Deik A."/>
            <person name="Scott J."/>
            <person name="Pierce K.A."/>
            <person name="Xavier R.J."/>
            <person name="Alm E.J."/>
        </authorList>
    </citation>
    <scope>NUCLEOTIDE SEQUENCE</scope>
    <source>
        <strain evidence="2">BIOML-A179</strain>
    </source>
</reference>
<dbReference type="NCBIfam" id="NF004844">
    <property type="entry name" value="PRK06195.1"/>
    <property type="match status" value="1"/>
</dbReference>
<dbReference type="GO" id="GO:0003676">
    <property type="term" value="F:nucleic acid binding"/>
    <property type="evidence" value="ECO:0007669"/>
    <property type="project" value="InterPro"/>
</dbReference>
<dbReference type="InterPro" id="IPR036420">
    <property type="entry name" value="BRCT_dom_sf"/>
</dbReference>
<proteinExistence type="predicted"/>
<dbReference type="InterPro" id="IPR012337">
    <property type="entry name" value="RNaseH-like_sf"/>
</dbReference>
<evidence type="ECO:0000313" key="2">
    <source>
        <dbReference type="EMBL" id="MTL92995.1"/>
    </source>
</evidence>
<keyword evidence="1" id="KW-0540">Nuclease</keyword>
<keyword evidence="1" id="KW-0269">Exonuclease</keyword>
<dbReference type="EMBL" id="WMQV01000001">
    <property type="protein sequence ID" value="MTL92995.1"/>
    <property type="molecule type" value="Genomic_DNA"/>
</dbReference>
<name>A0A6I3N820_9FIRM</name>
<dbReference type="Pfam" id="PF00929">
    <property type="entry name" value="RNase_T"/>
    <property type="match status" value="1"/>
</dbReference>